<protein>
    <submittedName>
        <fullName evidence="1">Uncharacterized protein</fullName>
    </submittedName>
</protein>
<evidence type="ECO:0000313" key="1">
    <source>
        <dbReference type="EMBL" id="CDX22122.1"/>
    </source>
</evidence>
<organism evidence="1 2">
    <name type="scientific">Mesorhizobium plurifarium</name>
    <dbReference type="NCBI Taxonomy" id="69974"/>
    <lineage>
        <taxon>Bacteria</taxon>
        <taxon>Pseudomonadati</taxon>
        <taxon>Pseudomonadota</taxon>
        <taxon>Alphaproteobacteria</taxon>
        <taxon>Hyphomicrobiales</taxon>
        <taxon>Phyllobacteriaceae</taxon>
        <taxon>Mesorhizobium</taxon>
    </lineage>
</organism>
<gene>
    <name evidence="1" type="ORF">MPL3356_390158</name>
</gene>
<evidence type="ECO:0000313" key="2">
    <source>
        <dbReference type="Proteomes" id="UP000045285"/>
    </source>
</evidence>
<dbReference type="Proteomes" id="UP000045285">
    <property type="component" value="Unassembled WGS sequence"/>
</dbReference>
<name>A0A090DYD1_MESPL</name>
<sequence>MTENPEAWWRAPPEHAEQVEQNRQVFMEQFGDFAEAANNGFWLGSSPDGQYLGLQFDQPDGSVVRVSVRWWDAQSFFTELAGAIEYMGQRQFALKEPEGSA</sequence>
<keyword evidence="2" id="KW-1185">Reference proteome</keyword>
<accession>A0A090DYD1</accession>
<reference evidence="2" key="1">
    <citation type="submission" date="2014-08" db="EMBL/GenBank/DDBJ databases">
        <authorList>
            <person name="Moulin L."/>
        </authorList>
    </citation>
    <scope>NUCLEOTIDE SEQUENCE [LARGE SCALE GENOMIC DNA]</scope>
</reference>
<proteinExistence type="predicted"/>
<dbReference type="AlphaFoldDB" id="A0A090DYD1"/>
<dbReference type="EMBL" id="CCMZ01000033">
    <property type="protein sequence ID" value="CDX22122.1"/>
    <property type="molecule type" value="Genomic_DNA"/>
</dbReference>